<keyword evidence="5" id="KW-1185">Reference proteome</keyword>
<evidence type="ECO:0000256" key="2">
    <source>
        <dbReference type="SAM" id="Phobius"/>
    </source>
</evidence>
<keyword evidence="2" id="KW-0472">Membrane</keyword>
<feature type="transmembrane region" description="Helical" evidence="2">
    <location>
        <begin position="48"/>
        <end position="68"/>
    </location>
</feature>
<dbReference type="Pfam" id="PF20177">
    <property type="entry name" value="DUF6542"/>
    <property type="match status" value="1"/>
</dbReference>
<dbReference type="EMBL" id="JBHSIT010000008">
    <property type="protein sequence ID" value="MFC4911139.1"/>
    <property type="molecule type" value="Genomic_DNA"/>
</dbReference>
<feature type="region of interest" description="Disordered" evidence="1">
    <location>
        <begin position="1"/>
        <end position="23"/>
    </location>
</feature>
<sequence length="179" mass="18426">MRQNASARRSSRPSRSSAPAAGPVTLTGRGGVALILAASLLGALLSRWAGVSLLAGGLFVAGCVLAALLTRPADLPTLVVSPPLACFAATVVGELTTDDGPLTRTLSLGLLAALAAIAPWLFLGTLLAIVIAIPRGLTRAFGDLRARLARGRTLAEDDDVNPVRWEEPANRPLPHGDVD</sequence>
<evidence type="ECO:0000256" key="1">
    <source>
        <dbReference type="SAM" id="MobiDB-lite"/>
    </source>
</evidence>
<organism evidence="4 5">
    <name type="scientific">Actinomadura gamaensis</name>
    <dbReference type="NCBI Taxonomy" id="1763541"/>
    <lineage>
        <taxon>Bacteria</taxon>
        <taxon>Bacillati</taxon>
        <taxon>Actinomycetota</taxon>
        <taxon>Actinomycetes</taxon>
        <taxon>Streptosporangiales</taxon>
        <taxon>Thermomonosporaceae</taxon>
        <taxon>Actinomadura</taxon>
    </lineage>
</organism>
<comment type="caution">
    <text evidence="4">The sequence shown here is derived from an EMBL/GenBank/DDBJ whole genome shotgun (WGS) entry which is preliminary data.</text>
</comment>
<evidence type="ECO:0000259" key="3">
    <source>
        <dbReference type="Pfam" id="PF20177"/>
    </source>
</evidence>
<keyword evidence="2" id="KW-0812">Transmembrane</keyword>
<feature type="transmembrane region" description="Helical" evidence="2">
    <location>
        <begin position="108"/>
        <end position="133"/>
    </location>
</feature>
<dbReference type="RefSeq" id="WP_378259783.1">
    <property type="nucleotide sequence ID" value="NZ_JBHSIT010000008.1"/>
</dbReference>
<feature type="domain" description="DUF6542" evidence="3">
    <location>
        <begin position="26"/>
        <end position="138"/>
    </location>
</feature>
<reference evidence="5" key="1">
    <citation type="journal article" date="2019" name="Int. J. Syst. Evol. Microbiol.">
        <title>The Global Catalogue of Microorganisms (GCM) 10K type strain sequencing project: providing services to taxonomists for standard genome sequencing and annotation.</title>
        <authorList>
            <consortium name="The Broad Institute Genomics Platform"/>
            <consortium name="The Broad Institute Genome Sequencing Center for Infectious Disease"/>
            <person name="Wu L."/>
            <person name="Ma J."/>
        </authorList>
    </citation>
    <scope>NUCLEOTIDE SEQUENCE [LARGE SCALE GENOMIC DNA]</scope>
    <source>
        <strain evidence="5">KLKA75</strain>
    </source>
</reference>
<name>A0ABV9U4L5_9ACTN</name>
<gene>
    <name evidence="4" type="ORF">ACFPCY_27785</name>
</gene>
<keyword evidence="2" id="KW-1133">Transmembrane helix</keyword>
<feature type="transmembrane region" description="Helical" evidence="2">
    <location>
        <begin position="75"/>
        <end position="96"/>
    </location>
</feature>
<feature type="transmembrane region" description="Helical" evidence="2">
    <location>
        <begin position="20"/>
        <end position="42"/>
    </location>
</feature>
<accession>A0ABV9U4L5</accession>
<proteinExistence type="predicted"/>
<protein>
    <submittedName>
        <fullName evidence="4">DUF6542 domain-containing protein</fullName>
    </submittedName>
</protein>
<dbReference type="Proteomes" id="UP001595872">
    <property type="component" value="Unassembled WGS sequence"/>
</dbReference>
<dbReference type="InterPro" id="IPR046672">
    <property type="entry name" value="DUF6542"/>
</dbReference>
<evidence type="ECO:0000313" key="5">
    <source>
        <dbReference type="Proteomes" id="UP001595872"/>
    </source>
</evidence>
<evidence type="ECO:0000313" key="4">
    <source>
        <dbReference type="EMBL" id="MFC4911139.1"/>
    </source>
</evidence>
<feature type="compositionally biased region" description="Low complexity" evidence="1">
    <location>
        <begin position="1"/>
        <end position="21"/>
    </location>
</feature>